<protein>
    <recommendedName>
        <fullName evidence="4">Chemotaxis protein CheW</fullName>
    </recommendedName>
</protein>
<organism evidence="2 3">
    <name type="scientific">Pseudomonas fluorescens</name>
    <dbReference type="NCBI Taxonomy" id="294"/>
    <lineage>
        <taxon>Bacteria</taxon>
        <taxon>Pseudomonadati</taxon>
        <taxon>Pseudomonadota</taxon>
        <taxon>Gammaproteobacteria</taxon>
        <taxon>Pseudomonadales</taxon>
        <taxon>Pseudomonadaceae</taxon>
        <taxon>Pseudomonas</taxon>
    </lineage>
</organism>
<reference evidence="2 3" key="1">
    <citation type="submission" date="2019-09" db="EMBL/GenBank/DDBJ databases">
        <authorList>
            <person name="Chandra G."/>
            <person name="Truman W A."/>
        </authorList>
    </citation>
    <scope>NUCLEOTIDE SEQUENCE [LARGE SCALE GENOMIC DNA]</scope>
    <source>
        <strain evidence="2">PS862</strain>
    </source>
</reference>
<dbReference type="AlphaFoldDB" id="A0A5E7NXZ2"/>
<feature type="region of interest" description="Disordered" evidence="1">
    <location>
        <begin position="1"/>
        <end position="25"/>
    </location>
</feature>
<dbReference type="Proteomes" id="UP000385207">
    <property type="component" value="Unassembled WGS sequence"/>
</dbReference>
<evidence type="ECO:0000313" key="3">
    <source>
        <dbReference type="Proteomes" id="UP000385207"/>
    </source>
</evidence>
<evidence type="ECO:0000256" key="1">
    <source>
        <dbReference type="SAM" id="MobiDB-lite"/>
    </source>
</evidence>
<evidence type="ECO:0008006" key="4">
    <source>
        <dbReference type="Google" id="ProtNLM"/>
    </source>
</evidence>
<dbReference type="EMBL" id="CABVII010000028">
    <property type="protein sequence ID" value="VVP42342.1"/>
    <property type="molecule type" value="Genomic_DNA"/>
</dbReference>
<proteinExistence type="predicted"/>
<name>A0A5E7NXZ2_PSEFL</name>
<accession>A0A5E7NXZ2</accession>
<evidence type="ECO:0000313" key="2">
    <source>
        <dbReference type="EMBL" id="VVP42342.1"/>
    </source>
</evidence>
<sequence>MNPTPAARRAREADAAPVGARMNRPVKITSPPQLALQSYLDSLLVETTEALPLEIEALPEAPVANAPVDVAELAELIASGGARHMGGS</sequence>
<gene>
    <name evidence="2" type="ORF">PS862_04950</name>
</gene>